<evidence type="ECO:0000313" key="1">
    <source>
        <dbReference type="EMBL" id="HGZ41826.1"/>
    </source>
</evidence>
<comment type="caution">
    <text evidence="1">The sequence shown here is derived from an EMBL/GenBank/DDBJ whole genome shotgun (WGS) entry which is preliminary data.</text>
</comment>
<sequence length="181" mass="19367">MSPPSSHDQAAIVREILGGYALPARGPPGVVHWARVLSNGLRIARATGADAEVVTLFALFHDARRLHEGHDAGHGRRGGELARSLRGSLVHLDDSRFELLFEACRLHTDGLRTAEPTLAACWDADRLDLGRVGIRPVPERLCTEAARALLEQAHARAVADHAPAAILTAWGVPPDGDDPLG</sequence>
<organism evidence="1">
    <name type="scientific">Eiseniibacteriota bacterium</name>
    <dbReference type="NCBI Taxonomy" id="2212470"/>
    <lineage>
        <taxon>Bacteria</taxon>
        <taxon>Candidatus Eiseniibacteriota</taxon>
    </lineage>
</organism>
<gene>
    <name evidence="1" type="ORF">ENR23_00085</name>
</gene>
<reference evidence="1" key="1">
    <citation type="journal article" date="2020" name="mSystems">
        <title>Genome- and Community-Level Interaction Insights into Carbon Utilization and Element Cycling Functions of Hydrothermarchaeota in Hydrothermal Sediment.</title>
        <authorList>
            <person name="Zhou Z."/>
            <person name="Liu Y."/>
            <person name="Xu W."/>
            <person name="Pan J."/>
            <person name="Luo Z.H."/>
            <person name="Li M."/>
        </authorList>
    </citation>
    <scope>NUCLEOTIDE SEQUENCE [LARGE SCALE GENOMIC DNA]</scope>
    <source>
        <strain evidence="1">SpSt-381</strain>
    </source>
</reference>
<dbReference type="SUPFAM" id="SSF109604">
    <property type="entry name" value="HD-domain/PDEase-like"/>
    <property type="match status" value="1"/>
</dbReference>
<dbReference type="AlphaFoldDB" id="A0A832MKG0"/>
<name>A0A832MKG0_UNCEI</name>
<protein>
    <recommendedName>
        <fullName evidence="2">HD domain-containing protein</fullName>
    </recommendedName>
</protein>
<proteinExistence type="predicted"/>
<accession>A0A832MKG0</accession>
<dbReference type="EMBL" id="DSQF01000001">
    <property type="protein sequence ID" value="HGZ41826.1"/>
    <property type="molecule type" value="Genomic_DNA"/>
</dbReference>
<dbReference type="Gene3D" id="1.10.3210.10">
    <property type="entry name" value="Hypothetical protein af1432"/>
    <property type="match status" value="1"/>
</dbReference>
<evidence type="ECO:0008006" key="2">
    <source>
        <dbReference type="Google" id="ProtNLM"/>
    </source>
</evidence>